<protein>
    <submittedName>
        <fullName evidence="3">Uncharacterized protein</fullName>
    </submittedName>
</protein>
<proteinExistence type="predicted"/>
<dbReference type="Proteomes" id="UP000644010">
    <property type="component" value="Unassembled WGS sequence"/>
</dbReference>
<feature type="compositionally biased region" description="Basic and acidic residues" evidence="1">
    <location>
        <begin position="114"/>
        <end position="146"/>
    </location>
</feature>
<keyword evidence="2" id="KW-0812">Transmembrane</keyword>
<dbReference type="RefSeq" id="WP_186958197.1">
    <property type="nucleotide sequence ID" value="NZ_JACOOI010000002.1"/>
</dbReference>
<evidence type="ECO:0000313" key="4">
    <source>
        <dbReference type="Proteomes" id="UP000644010"/>
    </source>
</evidence>
<keyword evidence="2" id="KW-0472">Membrane</keyword>
<evidence type="ECO:0000256" key="1">
    <source>
        <dbReference type="SAM" id="MobiDB-lite"/>
    </source>
</evidence>
<reference evidence="3 4" key="1">
    <citation type="submission" date="2020-08" db="EMBL/GenBank/DDBJ databases">
        <title>Genome public.</title>
        <authorList>
            <person name="Liu C."/>
            <person name="Sun Q."/>
        </authorList>
    </citation>
    <scope>NUCLEOTIDE SEQUENCE [LARGE SCALE GENOMIC DNA]</scope>
    <source>
        <strain evidence="3 4">BX2</strain>
    </source>
</reference>
<gene>
    <name evidence="3" type="ORF">H8S77_02740</name>
</gene>
<evidence type="ECO:0000313" key="3">
    <source>
        <dbReference type="EMBL" id="MBC5641809.1"/>
    </source>
</evidence>
<sequence>MKTEYRLKTEDFQTESDFPVLFHYSFAPEIEQKQLNNMSPFAIFAIVLTIAYIIYYGVNISRDLYGKKGQENETEEIFDLSTMSEIEEPIPVTEDGDSFIIGTQADLENLSESNHPREQGREGKGSDDSYKGGTTDKGETADKGDTADNSGIAEKSKAEELVDNVRQNMLEGDIQSEVVMDETQFEDYLVNQQVILFDNQRQNKGLREVKASDNRQSANNEPEIRDAI</sequence>
<accession>A0ABR7DY42</accession>
<dbReference type="EMBL" id="JACOOI010000002">
    <property type="protein sequence ID" value="MBC5641809.1"/>
    <property type="molecule type" value="Genomic_DNA"/>
</dbReference>
<keyword evidence="2" id="KW-1133">Transmembrane helix</keyword>
<name>A0ABR7DY42_9BACT</name>
<keyword evidence="4" id="KW-1185">Reference proteome</keyword>
<comment type="caution">
    <text evidence="3">The sequence shown here is derived from an EMBL/GenBank/DDBJ whole genome shotgun (WGS) entry which is preliminary data.</text>
</comment>
<feature type="transmembrane region" description="Helical" evidence="2">
    <location>
        <begin position="41"/>
        <end position="58"/>
    </location>
</feature>
<feature type="region of interest" description="Disordered" evidence="1">
    <location>
        <begin position="200"/>
        <end position="228"/>
    </location>
</feature>
<organism evidence="3 4">
    <name type="scientific">Parabacteroides segnis</name>
    <dbReference type="NCBI Taxonomy" id="2763058"/>
    <lineage>
        <taxon>Bacteria</taxon>
        <taxon>Pseudomonadati</taxon>
        <taxon>Bacteroidota</taxon>
        <taxon>Bacteroidia</taxon>
        <taxon>Bacteroidales</taxon>
        <taxon>Tannerellaceae</taxon>
        <taxon>Parabacteroides</taxon>
    </lineage>
</organism>
<feature type="region of interest" description="Disordered" evidence="1">
    <location>
        <begin position="106"/>
        <end position="160"/>
    </location>
</feature>
<evidence type="ECO:0000256" key="2">
    <source>
        <dbReference type="SAM" id="Phobius"/>
    </source>
</evidence>